<feature type="region of interest" description="Disordered" evidence="1">
    <location>
        <begin position="1"/>
        <end position="107"/>
    </location>
</feature>
<feature type="transmembrane region" description="Helical" evidence="2">
    <location>
        <begin position="169"/>
        <end position="193"/>
    </location>
</feature>
<feature type="domain" description="Mitochondrial adapter protein MCP1 transmembrane" evidence="3">
    <location>
        <begin position="230"/>
        <end position="340"/>
    </location>
</feature>
<feature type="transmembrane region" description="Helical" evidence="2">
    <location>
        <begin position="213"/>
        <end position="237"/>
    </location>
</feature>
<dbReference type="GO" id="GO:0055088">
    <property type="term" value="P:lipid homeostasis"/>
    <property type="evidence" value="ECO:0007669"/>
    <property type="project" value="InterPro"/>
</dbReference>
<dbReference type="Proteomes" id="UP000799771">
    <property type="component" value="Unassembled WGS sequence"/>
</dbReference>
<dbReference type="RefSeq" id="XP_033527527.1">
    <property type="nucleotide sequence ID" value="XM_033667357.1"/>
</dbReference>
<sequence length="366" mass="40506">MAPKKGGWTRKKSEKPSRRDDASGGEGASTVSEGGTRYAAGSSAEEGVMGLTQVDPSPFEDTPSDYKGRGYFPDTDRKGKDRERERRSRHSSDDREKGRSSKRTSGLGLRLGDHGTVWWLTRIQKYSSYAFTAFVGLHVANTSLIPLATRSALESNRYLLLTRPYYQSAYAEPLVIGLPLVAHITSGIALRLYRRREALRKYGAETRTDKRRIPWPSVSGTSALGYALVPLAAFHAWTTRLLPLYQHGDSSLINLSYISHASAIHPYISFTGFSALVGIGAWHFVWGAAKWMGFSPAQVRSSDPQKYLIRKRRWYGINFVSALVAGLWLAGGLGIVGRQGKVQGWVGKEYDGLLGSIKSIGTRWMK</sequence>
<dbReference type="AlphaFoldDB" id="A0A6A6AMX8"/>
<dbReference type="GO" id="GO:0005741">
    <property type="term" value="C:mitochondrial outer membrane"/>
    <property type="evidence" value="ECO:0007669"/>
    <property type="project" value="TreeGrafter"/>
</dbReference>
<feature type="transmembrane region" description="Helical" evidence="2">
    <location>
        <begin position="267"/>
        <end position="293"/>
    </location>
</feature>
<feature type="compositionally biased region" description="Basic and acidic residues" evidence="1">
    <location>
        <begin position="64"/>
        <end position="99"/>
    </location>
</feature>
<proteinExistence type="predicted"/>
<dbReference type="GO" id="GO:0007005">
    <property type="term" value="P:mitochondrion organization"/>
    <property type="evidence" value="ECO:0007669"/>
    <property type="project" value="TreeGrafter"/>
</dbReference>
<reference evidence="4" key="1">
    <citation type="journal article" date="2020" name="Stud. Mycol.">
        <title>101 Dothideomycetes genomes: a test case for predicting lifestyles and emergence of pathogens.</title>
        <authorList>
            <person name="Haridas S."/>
            <person name="Albert R."/>
            <person name="Binder M."/>
            <person name="Bloem J."/>
            <person name="Labutti K."/>
            <person name="Salamov A."/>
            <person name="Andreopoulos B."/>
            <person name="Baker S."/>
            <person name="Barry K."/>
            <person name="Bills G."/>
            <person name="Bluhm B."/>
            <person name="Cannon C."/>
            <person name="Castanera R."/>
            <person name="Culley D."/>
            <person name="Daum C."/>
            <person name="Ezra D."/>
            <person name="Gonzalez J."/>
            <person name="Henrissat B."/>
            <person name="Kuo A."/>
            <person name="Liang C."/>
            <person name="Lipzen A."/>
            <person name="Lutzoni F."/>
            <person name="Magnuson J."/>
            <person name="Mondo S."/>
            <person name="Nolan M."/>
            <person name="Ohm R."/>
            <person name="Pangilinan J."/>
            <person name="Park H.-J."/>
            <person name="Ramirez L."/>
            <person name="Alfaro M."/>
            <person name="Sun H."/>
            <person name="Tritt A."/>
            <person name="Yoshinaga Y."/>
            <person name="Zwiers L.-H."/>
            <person name="Turgeon B."/>
            <person name="Goodwin S."/>
            <person name="Spatafora J."/>
            <person name="Crous P."/>
            <person name="Grigoriev I."/>
        </authorList>
    </citation>
    <scope>NUCLEOTIDE SEQUENCE</scope>
    <source>
        <strain evidence="4">CBS 119687</strain>
    </source>
</reference>
<gene>
    <name evidence="4" type="ORF">P153DRAFT_363358</name>
</gene>
<dbReference type="GeneID" id="54407789"/>
<evidence type="ECO:0000259" key="3">
    <source>
        <dbReference type="Pfam" id="PF07950"/>
    </source>
</evidence>
<feature type="transmembrane region" description="Helical" evidence="2">
    <location>
        <begin position="129"/>
        <end position="149"/>
    </location>
</feature>
<keyword evidence="2" id="KW-1133">Transmembrane helix</keyword>
<dbReference type="OrthoDB" id="10259513at2759"/>
<dbReference type="InterPro" id="IPR039960">
    <property type="entry name" value="MCP1"/>
</dbReference>
<dbReference type="PANTHER" id="PTHR38409:SF1">
    <property type="entry name" value="MITOCHONDRIAL ADAPTER PROTEIN MCP1"/>
    <property type="match status" value="1"/>
</dbReference>
<evidence type="ECO:0000256" key="1">
    <source>
        <dbReference type="SAM" id="MobiDB-lite"/>
    </source>
</evidence>
<keyword evidence="5" id="KW-1185">Reference proteome</keyword>
<evidence type="ECO:0000256" key="2">
    <source>
        <dbReference type="SAM" id="Phobius"/>
    </source>
</evidence>
<protein>
    <recommendedName>
        <fullName evidence="3">Mitochondrial adapter protein MCP1 transmembrane domain-containing protein</fullName>
    </recommendedName>
</protein>
<dbReference type="EMBL" id="ML977499">
    <property type="protein sequence ID" value="KAF2133140.1"/>
    <property type="molecule type" value="Genomic_DNA"/>
</dbReference>
<feature type="transmembrane region" description="Helical" evidence="2">
    <location>
        <begin position="314"/>
        <end position="336"/>
    </location>
</feature>
<keyword evidence="2" id="KW-0812">Transmembrane</keyword>
<name>A0A6A6AMX8_9PLEO</name>
<organism evidence="4 5">
    <name type="scientific">Dothidotthia symphoricarpi CBS 119687</name>
    <dbReference type="NCBI Taxonomy" id="1392245"/>
    <lineage>
        <taxon>Eukaryota</taxon>
        <taxon>Fungi</taxon>
        <taxon>Dikarya</taxon>
        <taxon>Ascomycota</taxon>
        <taxon>Pezizomycotina</taxon>
        <taxon>Dothideomycetes</taxon>
        <taxon>Pleosporomycetidae</taxon>
        <taxon>Pleosporales</taxon>
        <taxon>Dothidotthiaceae</taxon>
        <taxon>Dothidotthia</taxon>
    </lineage>
</organism>
<evidence type="ECO:0000313" key="4">
    <source>
        <dbReference type="EMBL" id="KAF2133140.1"/>
    </source>
</evidence>
<dbReference type="PANTHER" id="PTHR38409">
    <property type="entry name" value="MDM10-COMPLEMENTING PROTEIN 1"/>
    <property type="match status" value="1"/>
</dbReference>
<dbReference type="InterPro" id="IPR012472">
    <property type="entry name" value="MCP1_TM"/>
</dbReference>
<evidence type="ECO:0000313" key="5">
    <source>
        <dbReference type="Proteomes" id="UP000799771"/>
    </source>
</evidence>
<dbReference type="Pfam" id="PF07950">
    <property type="entry name" value="MCP1_TM"/>
    <property type="match status" value="1"/>
</dbReference>
<accession>A0A6A6AMX8</accession>
<keyword evidence="2" id="KW-0472">Membrane</keyword>